<dbReference type="KEGG" id="dpl:KGM_212347"/>
<comment type="caution">
    <text evidence="1">The sequence shown here is derived from an EMBL/GenBank/DDBJ whole genome shotgun (WGS) entry which is preliminary data.</text>
</comment>
<dbReference type="AlphaFoldDB" id="A0A212FLT8"/>
<organism evidence="1 2">
    <name type="scientific">Danaus plexippus plexippus</name>
    <dbReference type="NCBI Taxonomy" id="278856"/>
    <lineage>
        <taxon>Eukaryota</taxon>
        <taxon>Metazoa</taxon>
        <taxon>Ecdysozoa</taxon>
        <taxon>Arthropoda</taxon>
        <taxon>Hexapoda</taxon>
        <taxon>Insecta</taxon>
        <taxon>Pterygota</taxon>
        <taxon>Neoptera</taxon>
        <taxon>Endopterygota</taxon>
        <taxon>Lepidoptera</taxon>
        <taxon>Glossata</taxon>
        <taxon>Ditrysia</taxon>
        <taxon>Papilionoidea</taxon>
        <taxon>Nymphalidae</taxon>
        <taxon>Danainae</taxon>
        <taxon>Danaini</taxon>
        <taxon>Danaina</taxon>
        <taxon>Danaus</taxon>
        <taxon>Danaus</taxon>
    </lineage>
</organism>
<dbReference type="InParanoid" id="A0A212FLT8"/>
<accession>A0A212FLT8</accession>
<sequence length="208" mass="22927">MRNWERGARAPCTRACQYIHWSHRLAGLELKPVTSPPPPRPARDKIKKKIFIELVYTYADKNNISHRLKHGRAGENSEGISDEFSTRLTLRVPLCVTLFKIPTLVSLVTRVSCRPGQVVLWVLQRASRGPGTGGTSTSTHSDIHTESLNGLVKTQSRGVPPTHALVAGRAAIPHVVSTGPWCGINSDGPLLLRPFSFGTEAHFKWNAK</sequence>
<proteinExistence type="predicted"/>
<gene>
    <name evidence="1" type="ORF">KGM_212347</name>
</gene>
<protein>
    <submittedName>
        <fullName evidence="1">Uncharacterized protein</fullName>
    </submittedName>
</protein>
<dbReference type="EMBL" id="AGBW02007696">
    <property type="protein sequence ID" value="OWR54701.1"/>
    <property type="molecule type" value="Genomic_DNA"/>
</dbReference>
<evidence type="ECO:0000313" key="1">
    <source>
        <dbReference type="EMBL" id="OWR54701.1"/>
    </source>
</evidence>
<reference evidence="1 2" key="1">
    <citation type="journal article" date="2011" name="Cell">
        <title>The monarch butterfly genome yields insights into long-distance migration.</title>
        <authorList>
            <person name="Zhan S."/>
            <person name="Merlin C."/>
            <person name="Boore J.L."/>
            <person name="Reppert S.M."/>
        </authorList>
    </citation>
    <scope>NUCLEOTIDE SEQUENCE [LARGE SCALE GENOMIC DNA]</scope>
    <source>
        <strain evidence="1">F-2</strain>
    </source>
</reference>
<evidence type="ECO:0000313" key="2">
    <source>
        <dbReference type="Proteomes" id="UP000007151"/>
    </source>
</evidence>
<name>A0A212FLT8_DANPL</name>
<dbReference type="Proteomes" id="UP000007151">
    <property type="component" value="Unassembled WGS sequence"/>
</dbReference>
<keyword evidence="2" id="KW-1185">Reference proteome</keyword>